<dbReference type="EMBL" id="CAJFCV020000002">
    <property type="protein sequence ID" value="CAG9099964.1"/>
    <property type="molecule type" value="Genomic_DNA"/>
</dbReference>
<gene>
    <name evidence="6" type="ORF">BXYJ_LOCUS4630</name>
</gene>
<dbReference type="Gene3D" id="1.10.490.10">
    <property type="entry name" value="Globins"/>
    <property type="match status" value="1"/>
</dbReference>
<dbReference type="Proteomes" id="UP000582659">
    <property type="component" value="Unassembled WGS sequence"/>
</dbReference>
<dbReference type="InterPro" id="IPR009050">
    <property type="entry name" value="Globin-like_sf"/>
</dbReference>
<evidence type="ECO:0000256" key="2">
    <source>
        <dbReference type="ARBA" id="ARBA00022723"/>
    </source>
</evidence>
<evidence type="ECO:0000256" key="3">
    <source>
        <dbReference type="ARBA" id="ARBA00023004"/>
    </source>
</evidence>
<keyword evidence="4" id="KW-0561">Oxygen transport</keyword>
<dbReference type="InterPro" id="IPR044399">
    <property type="entry name" value="Mb-like_M"/>
</dbReference>
<evidence type="ECO:0000313" key="8">
    <source>
        <dbReference type="Proteomes" id="UP000659654"/>
    </source>
</evidence>
<reference evidence="9" key="1">
    <citation type="submission" date="2016-11" db="UniProtKB">
        <authorList>
            <consortium name="WormBaseParasite"/>
        </authorList>
    </citation>
    <scope>IDENTIFICATION</scope>
</reference>
<dbReference type="PROSITE" id="PS01033">
    <property type="entry name" value="GLOBIN"/>
    <property type="match status" value="1"/>
</dbReference>
<evidence type="ECO:0000256" key="1">
    <source>
        <dbReference type="ARBA" id="ARBA00022617"/>
    </source>
</evidence>
<dbReference type="SUPFAM" id="SSF46458">
    <property type="entry name" value="Globin-like"/>
    <property type="match status" value="1"/>
</dbReference>
<reference evidence="6" key="2">
    <citation type="submission" date="2020-09" db="EMBL/GenBank/DDBJ databases">
        <authorList>
            <person name="Kikuchi T."/>
        </authorList>
    </citation>
    <scope>NUCLEOTIDE SEQUENCE</scope>
    <source>
        <strain evidence="6">Ka4C1</strain>
    </source>
</reference>
<dbReference type="EMBL" id="CAJFDI010000002">
    <property type="protein sequence ID" value="CAD5216628.1"/>
    <property type="molecule type" value="Genomic_DNA"/>
</dbReference>
<dbReference type="OrthoDB" id="5848155at2759"/>
<evidence type="ECO:0000256" key="4">
    <source>
        <dbReference type="RuleBase" id="RU000356"/>
    </source>
</evidence>
<feature type="domain" description="Globin" evidence="5">
    <location>
        <begin position="69"/>
        <end position="223"/>
    </location>
</feature>
<dbReference type="GO" id="GO:0005344">
    <property type="term" value="F:oxygen carrier activity"/>
    <property type="evidence" value="ECO:0007669"/>
    <property type="project" value="UniProtKB-KW"/>
</dbReference>
<dbReference type="eggNOG" id="KOG3378">
    <property type="taxonomic scope" value="Eukaryota"/>
</dbReference>
<dbReference type="SMR" id="A0A1I7SWV2"/>
<evidence type="ECO:0000313" key="9">
    <source>
        <dbReference type="WBParaSite" id="BXY_1753400.1"/>
    </source>
</evidence>
<dbReference type="GO" id="GO:0046872">
    <property type="term" value="F:metal ion binding"/>
    <property type="evidence" value="ECO:0007669"/>
    <property type="project" value="UniProtKB-KW"/>
</dbReference>
<sequence length="268" mass="30632">MEPLIDSTIIPLLLENTVKMEGGAGFRRTQSLRYPKGSPVSNGLTRRGSRAYRSRSTRKIFEPNSSLARLTSNQKQALQHSWKILKTQIPQLSRRIFQELEIVCPKVKDIFYKAALVDCFVNKEPGTQGTLDEHVKYFVKFFDDIVVNIDCEAAVTAMVRRCGQSHAILNQSCGFHSDIWEKLGEICMEKVCSSDAVTKTREAGRAWRTLIAFLTDELRCSFDGEAKIYSRRSSLEQQSNRQSPNLEAHGEELTERLREMRIDYQNGY</sequence>
<organism evidence="7 9">
    <name type="scientific">Bursaphelenchus xylophilus</name>
    <name type="common">Pinewood nematode worm</name>
    <name type="synonym">Aphelenchoides xylophilus</name>
    <dbReference type="NCBI Taxonomy" id="6326"/>
    <lineage>
        <taxon>Eukaryota</taxon>
        <taxon>Metazoa</taxon>
        <taxon>Ecdysozoa</taxon>
        <taxon>Nematoda</taxon>
        <taxon>Chromadorea</taxon>
        <taxon>Rhabditida</taxon>
        <taxon>Tylenchina</taxon>
        <taxon>Tylenchomorpha</taxon>
        <taxon>Aphelenchoidea</taxon>
        <taxon>Aphelenchoididae</taxon>
        <taxon>Bursaphelenchus</taxon>
    </lineage>
</organism>
<dbReference type="WBParaSite" id="BXY_1753400.1">
    <property type="protein sequence ID" value="BXY_1753400.1"/>
    <property type="gene ID" value="BXY_1753400"/>
</dbReference>
<dbReference type="InterPro" id="IPR012292">
    <property type="entry name" value="Globin/Proto"/>
</dbReference>
<dbReference type="Pfam" id="PF00042">
    <property type="entry name" value="Globin"/>
    <property type="match status" value="1"/>
</dbReference>
<dbReference type="CDD" id="cd01040">
    <property type="entry name" value="Mb-like"/>
    <property type="match status" value="1"/>
</dbReference>
<dbReference type="Proteomes" id="UP000659654">
    <property type="component" value="Unassembled WGS sequence"/>
</dbReference>
<keyword evidence="2" id="KW-0479">Metal-binding</keyword>
<evidence type="ECO:0000313" key="6">
    <source>
        <dbReference type="EMBL" id="CAD5216628.1"/>
    </source>
</evidence>
<accession>A0A1I7SWV2</accession>
<keyword evidence="4" id="KW-0813">Transport</keyword>
<name>A0A1I7SWV2_BURXY</name>
<dbReference type="Proteomes" id="UP000095284">
    <property type="component" value="Unplaced"/>
</dbReference>
<dbReference type="PANTHER" id="PTHR46458:SF11">
    <property type="entry name" value="GLOBIN-LIKE PROTEIN 9"/>
    <property type="match status" value="1"/>
</dbReference>
<evidence type="ECO:0000259" key="5">
    <source>
        <dbReference type="PROSITE" id="PS01033"/>
    </source>
</evidence>
<dbReference type="InterPro" id="IPR050532">
    <property type="entry name" value="Globin-like_OT"/>
</dbReference>
<evidence type="ECO:0000313" key="7">
    <source>
        <dbReference type="Proteomes" id="UP000095284"/>
    </source>
</evidence>
<keyword evidence="8" id="KW-1185">Reference proteome</keyword>
<dbReference type="PANTHER" id="PTHR46458">
    <property type="entry name" value="BLR2807 PROTEIN"/>
    <property type="match status" value="1"/>
</dbReference>
<dbReference type="GO" id="GO:0019825">
    <property type="term" value="F:oxygen binding"/>
    <property type="evidence" value="ECO:0007669"/>
    <property type="project" value="InterPro"/>
</dbReference>
<protein>
    <submittedName>
        <fullName evidence="6">(pine wood nematode) hypothetical protein</fullName>
    </submittedName>
    <submittedName>
        <fullName evidence="9">GLOBIN domain-containing protein</fullName>
    </submittedName>
</protein>
<comment type="similarity">
    <text evidence="4">Belongs to the globin family.</text>
</comment>
<dbReference type="InterPro" id="IPR000971">
    <property type="entry name" value="Globin"/>
</dbReference>
<keyword evidence="1 4" id="KW-0349">Heme</keyword>
<proteinExistence type="inferred from homology"/>
<dbReference type="GO" id="GO:0020037">
    <property type="term" value="F:heme binding"/>
    <property type="evidence" value="ECO:0007669"/>
    <property type="project" value="InterPro"/>
</dbReference>
<keyword evidence="3" id="KW-0408">Iron</keyword>
<dbReference type="AlphaFoldDB" id="A0A1I7SWV2"/>